<organism evidence="2 3">
    <name type="scientific">Algimonas arctica</name>
    <dbReference type="NCBI Taxonomy" id="1479486"/>
    <lineage>
        <taxon>Bacteria</taxon>
        <taxon>Pseudomonadati</taxon>
        <taxon>Pseudomonadota</taxon>
        <taxon>Alphaproteobacteria</taxon>
        <taxon>Maricaulales</taxon>
        <taxon>Robiginitomaculaceae</taxon>
        <taxon>Algimonas</taxon>
    </lineage>
</organism>
<dbReference type="PANTHER" id="PTHR34215:SF1">
    <property type="entry name" value="YLXR DOMAIN-CONTAINING PROTEIN"/>
    <property type="match status" value="1"/>
</dbReference>
<name>A0A8J3CMF0_9PROT</name>
<dbReference type="SUPFAM" id="SSF64376">
    <property type="entry name" value="YlxR-like"/>
    <property type="match status" value="1"/>
</dbReference>
<dbReference type="AlphaFoldDB" id="A0A8J3CMF0"/>
<evidence type="ECO:0000259" key="1">
    <source>
        <dbReference type="Pfam" id="PF04296"/>
    </source>
</evidence>
<gene>
    <name evidence="2" type="ORF">GCM10009069_06350</name>
</gene>
<proteinExistence type="predicted"/>
<dbReference type="EMBL" id="BMZH01000002">
    <property type="protein sequence ID" value="GHA85871.1"/>
    <property type="molecule type" value="Genomic_DNA"/>
</dbReference>
<dbReference type="InterPro" id="IPR035931">
    <property type="entry name" value="YlxR-like_sf"/>
</dbReference>
<protein>
    <submittedName>
        <fullName evidence="2">DNA-binding protein</fullName>
    </submittedName>
</protein>
<evidence type="ECO:0000313" key="3">
    <source>
        <dbReference type="Proteomes" id="UP000634004"/>
    </source>
</evidence>
<dbReference type="InterPro" id="IPR037465">
    <property type="entry name" value="YlxR"/>
</dbReference>
<dbReference type="Proteomes" id="UP000634004">
    <property type="component" value="Unassembled WGS sequence"/>
</dbReference>
<dbReference type="Gene3D" id="3.30.1230.10">
    <property type="entry name" value="YlxR-like"/>
    <property type="match status" value="1"/>
</dbReference>
<reference evidence="2" key="2">
    <citation type="submission" date="2020-09" db="EMBL/GenBank/DDBJ databases">
        <authorList>
            <person name="Sun Q."/>
            <person name="Kim S."/>
        </authorList>
    </citation>
    <scope>NUCLEOTIDE SEQUENCE</scope>
    <source>
        <strain evidence="2">KCTC 32513</strain>
    </source>
</reference>
<dbReference type="Pfam" id="PF04296">
    <property type="entry name" value="YlxR"/>
    <property type="match status" value="1"/>
</dbReference>
<keyword evidence="3" id="KW-1185">Reference proteome</keyword>
<evidence type="ECO:0000313" key="2">
    <source>
        <dbReference type="EMBL" id="GHA85871.1"/>
    </source>
</evidence>
<comment type="caution">
    <text evidence="2">The sequence shown here is derived from an EMBL/GenBank/DDBJ whole genome shotgun (WGS) entry which is preliminary data.</text>
</comment>
<dbReference type="PANTHER" id="PTHR34215">
    <property type="entry name" value="BLL0784 PROTEIN"/>
    <property type="match status" value="1"/>
</dbReference>
<sequence length="211" mass="22984">MRDPNLMVRFVLSPDQEVVADVYEKLPGRGVWVTANADDLRDAVKRGGFNRGFKAKVKIDADTLITQTHQQLRRRLMGQLTMARKAGRLAYGQTGVREVAAKGEVAIRIEASDGASDGRGKLRTLSVATARELGRVDPPVIGCFSAEDIGLALGRSPVVHAALTTGKMVKAIRRSAKKLSGFEPLIPDHWDDFQHEISLEPPPEEPPPNSG</sequence>
<accession>A0A8J3CMF0</accession>
<dbReference type="SUPFAM" id="SSF55315">
    <property type="entry name" value="L30e-like"/>
    <property type="match status" value="1"/>
</dbReference>
<dbReference type="InterPro" id="IPR029064">
    <property type="entry name" value="Ribosomal_eL30-like_sf"/>
</dbReference>
<dbReference type="GO" id="GO:0003677">
    <property type="term" value="F:DNA binding"/>
    <property type="evidence" value="ECO:0007669"/>
    <property type="project" value="UniProtKB-KW"/>
</dbReference>
<reference evidence="2" key="1">
    <citation type="journal article" date="2014" name="Int. J. Syst. Evol. Microbiol.">
        <title>Complete genome sequence of Corynebacterium casei LMG S-19264T (=DSM 44701T), isolated from a smear-ripened cheese.</title>
        <authorList>
            <consortium name="US DOE Joint Genome Institute (JGI-PGF)"/>
            <person name="Walter F."/>
            <person name="Albersmeier A."/>
            <person name="Kalinowski J."/>
            <person name="Ruckert C."/>
        </authorList>
    </citation>
    <scope>NUCLEOTIDE SEQUENCE</scope>
    <source>
        <strain evidence="2">KCTC 32513</strain>
    </source>
</reference>
<dbReference type="InterPro" id="IPR007393">
    <property type="entry name" value="YlxR_dom"/>
</dbReference>
<keyword evidence="2" id="KW-0238">DNA-binding</keyword>
<feature type="domain" description="YlxR" evidence="1">
    <location>
        <begin position="1"/>
        <end position="60"/>
    </location>
</feature>
<dbReference type="Gene3D" id="3.30.1330.30">
    <property type="match status" value="1"/>
</dbReference>